<dbReference type="EMBL" id="WMLF01000029">
    <property type="protein sequence ID" value="MBB1242651.1"/>
    <property type="molecule type" value="Genomic_DNA"/>
</dbReference>
<accession>A0ABR6EBF0</accession>
<dbReference type="InterPro" id="IPR009081">
    <property type="entry name" value="PP-bd_ACP"/>
</dbReference>
<protein>
    <submittedName>
        <fullName evidence="4">Acyl carrier protein</fullName>
    </submittedName>
</protein>
<evidence type="ECO:0000313" key="5">
    <source>
        <dbReference type="Proteomes" id="UP000766698"/>
    </source>
</evidence>
<comment type="caution">
    <text evidence="4">The sequence shown here is derived from an EMBL/GenBank/DDBJ whole genome shotgun (WGS) entry which is preliminary data.</text>
</comment>
<dbReference type="InterPro" id="IPR020806">
    <property type="entry name" value="PKS_PP-bd"/>
</dbReference>
<dbReference type="SMART" id="SM00823">
    <property type="entry name" value="PKS_PP"/>
    <property type="match status" value="1"/>
</dbReference>
<name>A0ABR6EBF0_9ACTN</name>
<dbReference type="Proteomes" id="UP000766698">
    <property type="component" value="Unassembled WGS sequence"/>
</dbReference>
<dbReference type="RefSeq" id="WP_182854075.1">
    <property type="nucleotide sequence ID" value="NZ_WMLF01000029.1"/>
</dbReference>
<dbReference type="Gene3D" id="1.10.1200.10">
    <property type="entry name" value="ACP-like"/>
    <property type="match status" value="1"/>
</dbReference>
<organism evidence="4 5">
    <name type="scientific">Streptomyces durbertensis</name>
    <dbReference type="NCBI Taxonomy" id="2448886"/>
    <lineage>
        <taxon>Bacteria</taxon>
        <taxon>Bacillati</taxon>
        <taxon>Actinomycetota</taxon>
        <taxon>Actinomycetes</taxon>
        <taxon>Kitasatosporales</taxon>
        <taxon>Streptomycetaceae</taxon>
        <taxon>Streptomyces</taxon>
    </lineage>
</organism>
<dbReference type="InterPro" id="IPR036736">
    <property type="entry name" value="ACP-like_sf"/>
</dbReference>
<reference evidence="5" key="1">
    <citation type="journal article" date="2020" name="Syst. Appl. Microbiol.">
        <title>Streptomyces alkaliterrae sp. nov., isolated from an alkaline soil, and emended descriptions of Streptomyces alkaliphilus, Streptomyces calidiresistens and Streptomyces durbertensis.</title>
        <authorList>
            <person name="Swiecimska M."/>
            <person name="Golinska P."/>
            <person name="Nouioui I."/>
            <person name="Wypij M."/>
            <person name="Rai M."/>
            <person name="Sangal V."/>
            <person name="Goodfellow M."/>
        </authorList>
    </citation>
    <scope>NUCLEOTIDE SEQUENCE [LARGE SCALE GENOMIC DNA]</scope>
    <source>
        <strain evidence="5">DSM 104538</strain>
    </source>
</reference>
<sequence>MNTSESTARPADIDEVVDWLIERVAEYREIPAADVDPEVPLAELGLDSVYVLSLCGDVEDHYGLVVEPTVAWDHPTIDALAKHLHAELTGGAS</sequence>
<dbReference type="PROSITE" id="PS50075">
    <property type="entry name" value="CARRIER"/>
    <property type="match status" value="1"/>
</dbReference>
<dbReference type="Pfam" id="PF00550">
    <property type="entry name" value="PP-binding"/>
    <property type="match status" value="1"/>
</dbReference>
<evidence type="ECO:0000256" key="1">
    <source>
        <dbReference type="ARBA" id="ARBA00022450"/>
    </source>
</evidence>
<evidence type="ECO:0000256" key="2">
    <source>
        <dbReference type="ARBA" id="ARBA00022553"/>
    </source>
</evidence>
<feature type="domain" description="Carrier" evidence="3">
    <location>
        <begin position="11"/>
        <end position="88"/>
    </location>
</feature>
<dbReference type="SUPFAM" id="SSF47336">
    <property type="entry name" value="ACP-like"/>
    <property type="match status" value="1"/>
</dbReference>
<keyword evidence="2" id="KW-0597">Phosphoprotein</keyword>
<proteinExistence type="predicted"/>
<evidence type="ECO:0000313" key="4">
    <source>
        <dbReference type="EMBL" id="MBB1242651.1"/>
    </source>
</evidence>
<evidence type="ECO:0000259" key="3">
    <source>
        <dbReference type="PROSITE" id="PS50075"/>
    </source>
</evidence>
<keyword evidence="1" id="KW-0596">Phosphopantetheine</keyword>
<gene>
    <name evidence="4" type="ORF">GL263_03555</name>
</gene>
<keyword evidence="5" id="KW-1185">Reference proteome</keyword>
<dbReference type="SMART" id="SM01294">
    <property type="entry name" value="PKS_PP_betabranch"/>
    <property type="match status" value="1"/>
</dbReference>